<dbReference type="RefSeq" id="XP_020034274.1">
    <property type="nucleotide sequence ID" value="XM_020178685.1"/>
</dbReference>
<dbReference type="EMBL" id="GFFW01004846">
    <property type="protein sequence ID" value="JAW07233.1"/>
    <property type="molecule type" value="Transcribed_RNA"/>
</dbReference>
<dbReference type="CTD" id="63901"/>
<dbReference type="Gene3D" id="2.40.10.10">
    <property type="entry name" value="Trypsin-like serine proteases"/>
    <property type="match status" value="2"/>
</dbReference>
<dbReference type="InterPro" id="IPR009003">
    <property type="entry name" value="Peptidase_S1_PA"/>
</dbReference>
<evidence type="ECO:0000256" key="1">
    <source>
        <dbReference type="SAM" id="MobiDB-lite"/>
    </source>
</evidence>
<reference evidence="5 6" key="3">
    <citation type="submission" date="2025-04" db="UniProtKB">
        <authorList>
            <consortium name="RefSeq"/>
        </authorList>
    </citation>
    <scope>IDENTIFICATION</scope>
    <source>
        <tissue evidence="5 6">Leukocyte</tissue>
    </source>
</reference>
<name>A0A250YMP0_CASCN</name>
<dbReference type="RefSeq" id="XP_073902358.1">
    <property type="nucleotide sequence ID" value="XM_074046257.1"/>
</dbReference>
<dbReference type="AlphaFoldDB" id="A0A250YMP0"/>
<evidence type="ECO:0000313" key="10">
    <source>
        <dbReference type="RefSeq" id="XP_020034280.1"/>
    </source>
</evidence>
<dbReference type="RefSeq" id="XP_073902362.1">
    <property type="nucleotide sequence ID" value="XM_074046261.1"/>
</dbReference>
<evidence type="ECO:0000313" key="7">
    <source>
        <dbReference type="RefSeq" id="XP_020034277.1"/>
    </source>
</evidence>
<dbReference type="GO" id="GO:0006260">
    <property type="term" value="P:DNA replication"/>
    <property type="evidence" value="ECO:0007669"/>
    <property type="project" value="TreeGrafter"/>
</dbReference>
<evidence type="ECO:0000313" key="8">
    <source>
        <dbReference type="RefSeq" id="XP_020034278.1"/>
    </source>
</evidence>
<dbReference type="SUPFAM" id="SSF50494">
    <property type="entry name" value="Trypsin-like serine proteases"/>
    <property type="match status" value="1"/>
</dbReference>
<evidence type="ECO:0000313" key="3">
    <source>
        <dbReference type="Ensembl" id="ENSCCNP00000004179.1"/>
    </source>
</evidence>
<dbReference type="RefSeq" id="XP_020034277.1">
    <property type="nucleotide sequence ID" value="XM_020178688.1"/>
</dbReference>
<dbReference type="Pfam" id="PF13365">
    <property type="entry name" value="Trypsin_2"/>
    <property type="match status" value="1"/>
</dbReference>
<feature type="region of interest" description="Disordered" evidence="1">
    <location>
        <begin position="26"/>
        <end position="74"/>
    </location>
</feature>
<reference evidence="3" key="2">
    <citation type="submission" date="2023-09" db="UniProtKB">
        <authorList>
            <consortium name="Ensembl"/>
        </authorList>
    </citation>
    <scope>IDENTIFICATION</scope>
</reference>
<sequence>MSSKKRRSQKIPFDVKSNMKIKDYFSQIPKEEQDNPSISQVKAKSRKRPRDITNTRDQRFSSPKKNQQDQTTPKNKIINITLDVNVRKNKNMNYVLTHNEKDNLHTALNTLNAVKRERETRPGKEMLVYGIEGIKGYINLGMPLSCFPKESHIVIMFSKSESEQKEDNRVFGRHDHESTDCVKFYIQAVGKRKRRIVECGELHKEGNILCVYGFKGETIKDALCKDGRFRSFVENDNWKLIGNLNSIIESSQPVNELEGKKFQVEVEIKRNRKAAAAQNSEFEKSNTPVLKKYIVDEYPSLEIESKRIRKYIKEEVNKRKKKTSLYKLHKTNFGKLAKNSIPVKVIKLLSKLSESVGYIVWNNNGNCGSATCFVFSGLFIFTCRHVINDVVGKGVEPSKWADIISQSVKVTFSYEEFPVKEDNCFSIEPWFEISDITLDYAVLKLKERGQEVPVGLYNGIASAPFNGLIYIIGHPQGERKTTDGCVVIPQSEREKKCQEYMQTEVAGSGYPAQYIHMYTQRSFQEMLHNPDLVTYDTTFYCGASGSPIFDSQGSLVAMHAAGITCKYQDGVFNIIEFGSAMSSILSDIKQKHESWYNELCIVQKDVEMLSQEN</sequence>
<evidence type="ECO:0000313" key="4">
    <source>
        <dbReference type="Proteomes" id="UP001732720"/>
    </source>
</evidence>
<protein>
    <submittedName>
        <fullName evidence="2 5 6">Protein FAM111A</fullName>
    </submittedName>
</protein>
<feature type="compositionally biased region" description="Polar residues" evidence="1">
    <location>
        <begin position="60"/>
        <end position="74"/>
    </location>
</feature>
<proteinExistence type="predicted"/>
<accession>A0A250YMP0</accession>
<dbReference type="RefSeq" id="XP_020034280.1">
    <property type="nucleotide sequence ID" value="XM_020178691.1"/>
</dbReference>
<evidence type="ECO:0000313" key="6">
    <source>
        <dbReference type="RefSeq" id="XP_020034275.1"/>
    </source>
</evidence>
<keyword evidence="4" id="KW-1185">Reference proteome</keyword>
<dbReference type="RefSeq" id="XP_020034279.1">
    <property type="nucleotide sequence ID" value="XM_020178690.1"/>
</dbReference>
<gene>
    <name evidence="3 5 6 7 8 9 10" type="primary">Fam111a</name>
</gene>
<dbReference type="RefSeq" id="XP_020034275.1">
    <property type="nucleotide sequence ID" value="XM_020178686.1"/>
</dbReference>
<dbReference type="PANTHER" id="PTHR14389:SF14">
    <property type="entry name" value="SERINE PROTEASE FAM111A"/>
    <property type="match status" value="1"/>
</dbReference>
<dbReference type="Ensembl" id="ENSCCNT00000005479.1">
    <property type="protein sequence ID" value="ENSCCNP00000004179.1"/>
    <property type="gene ID" value="ENSCCNG00000004428.1"/>
</dbReference>
<dbReference type="GO" id="GO:0000785">
    <property type="term" value="C:chromatin"/>
    <property type="evidence" value="ECO:0007669"/>
    <property type="project" value="TreeGrafter"/>
</dbReference>
<dbReference type="GO" id="GO:0005634">
    <property type="term" value="C:nucleus"/>
    <property type="evidence" value="ECO:0007669"/>
    <property type="project" value="TreeGrafter"/>
</dbReference>
<evidence type="ECO:0000313" key="2">
    <source>
        <dbReference type="EMBL" id="JAW07233.1"/>
    </source>
</evidence>
<feature type="compositionally biased region" description="Basic and acidic residues" evidence="1">
    <location>
        <begin position="50"/>
        <end position="59"/>
    </location>
</feature>
<dbReference type="KEGG" id="ccan:109695907"/>
<dbReference type="PANTHER" id="PTHR14389">
    <property type="entry name" value="SI:CH1073-475A24.1"/>
    <property type="match status" value="1"/>
</dbReference>
<dbReference type="RefSeq" id="XP_020034278.1">
    <property type="nucleotide sequence ID" value="XM_020178689.1"/>
</dbReference>
<dbReference type="InterPro" id="IPR043504">
    <property type="entry name" value="Peptidase_S1_PA_chymotrypsin"/>
</dbReference>
<organism evidence="2">
    <name type="scientific">Castor canadensis</name>
    <name type="common">American beaver</name>
    <dbReference type="NCBI Taxonomy" id="51338"/>
    <lineage>
        <taxon>Eukaryota</taxon>
        <taxon>Metazoa</taxon>
        <taxon>Chordata</taxon>
        <taxon>Craniata</taxon>
        <taxon>Vertebrata</taxon>
        <taxon>Euteleostomi</taxon>
        <taxon>Mammalia</taxon>
        <taxon>Eutheria</taxon>
        <taxon>Euarchontoglires</taxon>
        <taxon>Glires</taxon>
        <taxon>Rodentia</taxon>
        <taxon>Castorimorpha</taxon>
        <taxon>Castoridae</taxon>
        <taxon>Castor</taxon>
    </lineage>
</organism>
<dbReference type="Proteomes" id="UP001732720">
    <property type="component" value="Chromosome 1"/>
</dbReference>
<dbReference type="OrthoDB" id="10025068at2759"/>
<evidence type="ECO:0000313" key="5">
    <source>
        <dbReference type="RefSeq" id="XP_020034274.1"/>
    </source>
</evidence>
<dbReference type="RefSeq" id="XP_073902364.1">
    <property type="nucleotide sequence ID" value="XM_074046263.1"/>
</dbReference>
<reference evidence="2" key="1">
    <citation type="journal article" date="2017" name="G3 (Bethesda)">
        <title>De Novo Genome and Transcriptome Assembly of the Canadian Beaver (Castor canadensis).</title>
        <authorList>
            <person name="Lok S."/>
            <person name="Paton T.A."/>
            <person name="Wang Z."/>
            <person name="Kaur G."/>
            <person name="Walker S."/>
            <person name="Yuen R.K."/>
            <person name="Sung W.W."/>
            <person name="Whitney J."/>
            <person name="Buchanan J.A."/>
            <person name="Trost B."/>
            <person name="Singh N."/>
            <person name="Apresto B."/>
            <person name="Chen N."/>
            <person name="Coole M."/>
            <person name="Dawson T.J."/>
            <person name="Ho K.Y."/>
            <person name="Hu Z."/>
            <person name="Pullenayegum S."/>
            <person name="Samler K."/>
            <person name="Shipstone A."/>
            <person name="Tsoi F."/>
            <person name="Wang T."/>
            <person name="Pereira S.L."/>
            <person name="Rostami P."/>
            <person name="Ryan C.A."/>
            <person name="Tong A.H."/>
            <person name="Ng K."/>
            <person name="Sundaravadanam Y."/>
            <person name="Simpson J.T."/>
            <person name="Lim B.K."/>
            <person name="Engstrom M.D."/>
            <person name="Dutton C.J."/>
            <person name="Kerr K.C."/>
            <person name="Franke M."/>
            <person name="Rapley W."/>
            <person name="Wintle R.F."/>
            <person name="Scherer S.W."/>
        </authorList>
    </citation>
    <scope>NUCLEOTIDE SEQUENCE</scope>
    <source>
        <strain evidence="2">Ward</strain>
        <tissue evidence="2">Leukocyte</tissue>
    </source>
</reference>
<dbReference type="GeneID" id="109695907"/>
<evidence type="ECO:0000313" key="9">
    <source>
        <dbReference type="RefSeq" id="XP_020034279.1"/>
    </source>
</evidence>